<dbReference type="InterPro" id="IPR002591">
    <property type="entry name" value="Phosphodiest/P_Trfase"/>
</dbReference>
<keyword evidence="9 39" id="KW-0812">Transmembrane</keyword>
<dbReference type="CDD" id="cd20635">
    <property type="entry name" value="CYP39A1"/>
    <property type="match status" value="1"/>
</dbReference>
<dbReference type="PANTHER" id="PTHR24304:SF2">
    <property type="entry name" value="24-HYDROXYCHOLESTEROL 7-ALPHA-HYDROXYLASE"/>
    <property type="match status" value="1"/>
</dbReference>
<evidence type="ECO:0000256" key="23">
    <source>
        <dbReference type="ARBA" id="ARBA00038974"/>
    </source>
</evidence>
<keyword evidence="15 37" id="KW-0408">Iron</keyword>
<dbReference type="GO" id="GO:0005506">
    <property type="term" value="F:iron ion binding"/>
    <property type="evidence" value="ECO:0007669"/>
    <property type="project" value="InterPro"/>
</dbReference>
<keyword evidence="42" id="KW-1185">Reference proteome</keyword>
<dbReference type="FunFam" id="3.30.70.330:FF:000092">
    <property type="entry name" value="Calcipressin-2 isoform 2"/>
    <property type="match status" value="1"/>
</dbReference>
<dbReference type="OrthoDB" id="6692864at2759"/>
<dbReference type="Gene3D" id="3.30.1360.180">
    <property type="match status" value="1"/>
</dbReference>
<evidence type="ECO:0000256" key="15">
    <source>
        <dbReference type="ARBA" id="ARBA00023004"/>
    </source>
</evidence>
<dbReference type="GO" id="GO:0042632">
    <property type="term" value="P:cholesterol homeostasis"/>
    <property type="evidence" value="ECO:0007669"/>
    <property type="project" value="TreeGrafter"/>
</dbReference>
<dbReference type="SUPFAM" id="SSF48264">
    <property type="entry name" value="Cytochrome P450"/>
    <property type="match status" value="1"/>
</dbReference>
<keyword evidence="13" id="KW-0862">Zinc</keyword>
<keyword evidence="11 40" id="KW-0732">Signal</keyword>
<feature type="transmembrane region" description="Helical" evidence="39">
    <location>
        <begin position="1148"/>
        <end position="1170"/>
    </location>
</feature>
<comment type="catalytic activity">
    <reaction evidence="27">
        <text>lanosterol + 3 reduced [NADPH--hemoprotein reductase] + 3 O2 = 4,4-dimethyl-5alpha-cholesta-8,14,24-trien-3beta-ol + formate + 3 oxidized [NADPH--hemoprotein reductase] + 4 H2O + 4 H(+)</text>
        <dbReference type="Rhea" id="RHEA:25286"/>
        <dbReference type="Rhea" id="RHEA-COMP:11964"/>
        <dbReference type="Rhea" id="RHEA-COMP:11965"/>
        <dbReference type="ChEBI" id="CHEBI:15377"/>
        <dbReference type="ChEBI" id="CHEBI:15378"/>
        <dbReference type="ChEBI" id="CHEBI:15379"/>
        <dbReference type="ChEBI" id="CHEBI:15740"/>
        <dbReference type="ChEBI" id="CHEBI:16521"/>
        <dbReference type="ChEBI" id="CHEBI:17813"/>
        <dbReference type="ChEBI" id="CHEBI:57618"/>
        <dbReference type="ChEBI" id="CHEBI:58210"/>
        <dbReference type="EC" id="1.14.14.154"/>
    </reaction>
    <physiologicalReaction direction="left-to-right" evidence="27">
        <dbReference type="Rhea" id="RHEA:25287"/>
    </physiologicalReaction>
</comment>
<evidence type="ECO:0000256" key="8">
    <source>
        <dbReference type="ARBA" id="ARBA00022617"/>
    </source>
</evidence>
<dbReference type="InterPro" id="IPR050529">
    <property type="entry name" value="CYP450_sterol_14alpha_dmase"/>
</dbReference>
<evidence type="ECO:0000256" key="6">
    <source>
        <dbReference type="ARBA" id="ARBA00015789"/>
    </source>
</evidence>
<reference evidence="41" key="1">
    <citation type="submission" date="2019-04" db="EMBL/GenBank/DDBJ databases">
        <title>Genome assembly of Zosterops borbonicus 15179.</title>
        <authorList>
            <person name="Leroy T."/>
            <person name="Anselmetti Y."/>
            <person name="Tilak M.-K."/>
            <person name="Nabholz B."/>
        </authorList>
    </citation>
    <scope>NUCLEOTIDE SEQUENCE</scope>
    <source>
        <strain evidence="41">HGM_15179</strain>
        <tissue evidence="41">Muscle</tissue>
    </source>
</reference>
<comment type="function">
    <text evidence="20">Inhibits calcineurin-dependent transcriptional responses by binding to the catalytic domain of calcineurin A. Could play a role during central nervous system development.</text>
</comment>
<protein>
    <recommendedName>
        <fullName evidence="6">Calcipressin-2</fullName>
        <ecNumber evidence="23">1.14.14.154</ecNumber>
    </recommendedName>
    <alternativeName>
        <fullName evidence="24">Lanosterol 14-alpha demethylase</fullName>
    </alternativeName>
    <alternativeName>
        <fullName evidence="21">Regulator of calcineurin 2</fullName>
    </alternativeName>
</protein>
<comment type="similarity">
    <text evidence="3">Belongs to the RCAN family.</text>
</comment>
<evidence type="ECO:0000313" key="42">
    <source>
        <dbReference type="Proteomes" id="UP000796761"/>
    </source>
</evidence>
<dbReference type="InterPro" id="IPR002403">
    <property type="entry name" value="Cyt_P450_E_grp-IV"/>
</dbReference>
<evidence type="ECO:0000256" key="21">
    <source>
        <dbReference type="ARBA" id="ARBA00029914"/>
    </source>
</evidence>
<evidence type="ECO:0000256" key="33">
    <source>
        <dbReference type="ARBA" id="ARBA00048839"/>
    </source>
</evidence>
<keyword evidence="18" id="KW-0325">Glycoprotein</keyword>
<evidence type="ECO:0000256" key="24">
    <source>
        <dbReference type="ARBA" id="ARBA00041158"/>
    </source>
</evidence>
<feature type="region of interest" description="Disordered" evidence="38">
    <location>
        <begin position="731"/>
        <end position="758"/>
    </location>
</feature>
<keyword evidence="14 39" id="KW-1133">Transmembrane helix</keyword>
<evidence type="ECO:0000256" key="13">
    <source>
        <dbReference type="ARBA" id="ARBA00022833"/>
    </source>
</evidence>
<feature type="signal peptide" evidence="40">
    <location>
        <begin position="1"/>
        <end position="18"/>
    </location>
</feature>
<evidence type="ECO:0000256" key="5">
    <source>
        <dbReference type="ARBA" id="ARBA00010617"/>
    </source>
</evidence>
<evidence type="ECO:0000256" key="37">
    <source>
        <dbReference type="PIRSR" id="PIRSR602403-1"/>
    </source>
</evidence>
<dbReference type="Gene3D" id="1.10.630.10">
    <property type="entry name" value="Cytochrome P450"/>
    <property type="match status" value="1"/>
</dbReference>
<evidence type="ECO:0000256" key="11">
    <source>
        <dbReference type="ARBA" id="ARBA00022729"/>
    </source>
</evidence>
<evidence type="ECO:0000256" key="25">
    <source>
        <dbReference type="ARBA" id="ARBA00047379"/>
    </source>
</evidence>
<evidence type="ECO:0000256" key="31">
    <source>
        <dbReference type="ARBA" id="ARBA00048479"/>
    </source>
</evidence>
<proteinExistence type="inferred from homology"/>
<dbReference type="EMBL" id="SWJQ01000416">
    <property type="protein sequence ID" value="TRZ14691.1"/>
    <property type="molecule type" value="Genomic_DNA"/>
</dbReference>
<dbReference type="PROSITE" id="PS00086">
    <property type="entry name" value="CYTOCHROME_P450"/>
    <property type="match status" value="1"/>
</dbReference>
<evidence type="ECO:0000256" key="19">
    <source>
        <dbReference type="ARBA" id="ARBA00023221"/>
    </source>
</evidence>
<comment type="catalytic activity">
    <reaction evidence="32">
        <text>32-hydroxy-24,25-dihydrolanosterol + reduced [NADPH--hemoprotein reductase] + O2 = 32-oxo-24,25-dihydrolanosterol + oxidized [NADPH--hemoprotein reductase] + 2 H2O + H(+)</text>
        <dbReference type="Rhea" id="RHEA:75087"/>
        <dbReference type="Rhea" id="RHEA-COMP:11964"/>
        <dbReference type="Rhea" id="RHEA-COMP:11965"/>
        <dbReference type="ChEBI" id="CHEBI:15377"/>
        <dbReference type="ChEBI" id="CHEBI:15378"/>
        <dbReference type="ChEBI" id="CHEBI:15379"/>
        <dbReference type="ChEBI" id="CHEBI:57618"/>
        <dbReference type="ChEBI" id="CHEBI:58210"/>
        <dbReference type="ChEBI" id="CHEBI:87057"/>
        <dbReference type="ChEBI" id="CHEBI:87060"/>
    </reaction>
    <physiologicalReaction direction="left-to-right" evidence="32">
        <dbReference type="Rhea" id="RHEA:75088"/>
    </physiologicalReaction>
</comment>
<name>A0A8K1G9W6_9PASS</name>
<evidence type="ECO:0000256" key="39">
    <source>
        <dbReference type="SAM" id="Phobius"/>
    </source>
</evidence>
<evidence type="ECO:0000256" key="28">
    <source>
        <dbReference type="ARBA" id="ARBA00047702"/>
    </source>
</evidence>
<dbReference type="PRINTS" id="PR00465">
    <property type="entry name" value="EP450IV"/>
</dbReference>
<dbReference type="InterPro" id="IPR012677">
    <property type="entry name" value="Nucleotide-bd_a/b_plait_sf"/>
</dbReference>
<dbReference type="Pfam" id="PF00067">
    <property type="entry name" value="p450"/>
    <property type="match status" value="1"/>
</dbReference>
<dbReference type="GO" id="GO:0003676">
    <property type="term" value="F:nucleic acid binding"/>
    <property type="evidence" value="ECO:0007669"/>
    <property type="project" value="InterPro"/>
</dbReference>
<comment type="subcellular location">
    <subcellularLocation>
        <location evidence="2">Membrane</location>
        <topology evidence="2">Single-pass membrane protein</topology>
    </subcellularLocation>
</comment>
<evidence type="ECO:0000256" key="29">
    <source>
        <dbReference type="ARBA" id="ARBA00047983"/>
    </source>
</evidence>
<dbReference type="GO" id="GO:0016020">
    <property type="term" value="C:membrane"/>
    <property type="evidence" value="ECO:0007669"/>
    <property type="project" value="UniProtKB-SubCell"/>
</dbReference>
<evidence type="ECO:0000256" key="27">
    <source>
        <dbReference type="ARBA" id="ARBA00047670"/>
    </source>
</evidence>
<evidence type="ECO:0000256" key="30">
    <source>
        <dbReference type="ARBA" id="ARBA00048245"/>
    </source>
</evidence>
<comment type="cofactor">
    <cofactor evidence="1">
        <name>Zn(2+)</name>
        <dbReference type="ChEBI" id="CHEBI:29105"/>
    </cofactor>
</comment>
<evidence type="ECO:0000256" key="3">
    <source>
        <dbReference type="ARBA" id="ARBA00008209"/>
    </source>
</evidence>
<dbReference type="Pfam" id="PF04847">
    <property type="entry name" value="Calcipressin"/>
    <property type="match status" value="1"/>
</dbReference>
<dbReference type="InterPro" id="IPR001128">
    <property type="entry name" value="Cyt_P450"/>
</dbReference>
<evidence type="ECO:0000256" key="35">
    <source>
        <dbReference type="ARBA" id="ARBA00049163"/>
    </source>
</evidence>
<evidence type="ECO:0000313" key="41">
    <source>
        <dbReference type="EMBL" id="TRZ14691.1"/>
    </source>
</evidence>
<feature type="chain" id="PRO_5035459894" description="Calcipressin-2" evidence="40">
    <location>
        <begin position="19"/>
        <end position="1191"/>
    </location>
</feature>
<comment type="catalytic activity">
    <reaction evidence="26">
        <text>a 14alpha-hydroxymethyl steroid + reduced [NADPH--hemoprotein reductase] + O2 = a 14alpha-formyl steroid + oxidized [NADPH--hemoprotein reductase] + 2 H2O + H(+)</text>
        <dbReference type="Rhea" id="RHEA:68064"/>
        <dbReference type="Rhea" id="RHEA-COMP:11964"/>
        <dbReference type="Rhea" id="RHEA-COMP:11965"/>
        <dbReference type="ChEBI" id="CHEBI:15377"/>
        <dbReference type="ChEBI" id="CHEBI:15378"/>
        <dbReference type="ChEBI" id="CHEBI:15379"/>
        <dbReference type="ChEBI" id="CHEBI:57618"/>
        <dbReference type="ChEBI" id="CHEBI:58210"/>
        <dbReference type="ChEBI" id="CHEBI:176901"/>
        <dbReference type="ChEBI" id="CHEBI:176902"/>
    </reaction>
    <physiologicalReaction direction="left-to-right" evidence="26">
        <dbReference type="Rhea" id="RHEA:68065"/>
    </physiologicalReaction>
</comment>
<dbReference type="CDD" id="cd16018">
    <property type="entry name" value="Enpp"/>
    <property type="match status" value="1"/>
</dbReference>
<feature type="binding site" description="axial binding residue" evidence="37">
    <location>
        <position position="411"/>
    </location>
    <ligand>
        <name>heme</name>
        <dbReference type="ChEBI" id="CHEBI:30413"/>
    </ligand>
    <ligandPart>
        <name>Fe</name>
        <dbReference type="ChEBI" id="CHEBI:18248"/>
    </ligandPart>
</feature>
<comment type="pathway">
    <text evidence="22">Steroid biosynthesis; zymosterol biosynthesis; zymosterol from lanosterol: step 1/6.</text>
</comment>
<comment type="catalytic activity">
    <reaction evidence="30">
        <text>32-oxo-24,25-dihydrolanosterol + reduced [NADPH--hemoprotein reductase] + O2 = 4,4-dimethyl-8,14-cholestadien-3beta-ol + formate + oxidized [NADPH--hemoprotein reductase] + H2O + 2 H(+)</text>
        <dbReference type="Rhea" id="RHEA:75083"/>
        <dbReference type="Rhea" id="RHEA-COMP:11964"/>
        <dbReference type="Rhea" id="RHEA-COMP:11965"/>
        <dbReference type="ChEBI" id="CHEBI:15377"/>
        <dbReference type="ChEBI" id="CHEBI:15378"/>
        <dbReference type="ChEBI" id="CHEBI:15379"/>
        <dbReference type="ChEBI" id="CHEBI:15740"/>
        <dbReference type="ChEBI" id="CHEBI:57618"/>
        <dbReference type="ChEBI" id="CHEBI:58210"/>
        <dbReference type="ChEBI" id="CHEBI:78904"/>
        <dbReference type="ChEBI" id="CHEBI:87060"/>
    </reaction>
    <physiologicalReaction direction="left-to-right" evidence="30">
        <dbReference type="Rhea" id="RHEA:75084"/>
    </physiologicalReaction>
</comment>
<dbReference type="Proteomes" id="UP000796761">
    <property type="component" value="Unassembled WGS sequence"/>
</dbReference>
<dbReference type="InterPro" id="IPR036396">
    <property type="entry name" value="Cyt_P450_sf"/>
</dbReference>
<evidence type="ECO:0000256" key="40">
    <source>
        <dbReference type="SAM" id="SignalP"/>
    </source>
</evidence>
<comment type="catalytic activity">
    <reaction evidence="36">
        <text>a 14alpha-formyl steroid + reduced [NADPH--hemoprotein reductase] + O2 = a Delta(14) steroid + formate + oxidized [NADPH--hemoprotein reductase] + H2O + 2 H(+)</text>
        <dbReference type="Rhea" id="RHEA:68068"/>
        <dbReference type="Rhea" id="RHEA-COMP:11964"/>
        <dbReference type="Rhea" id="RHEA-COMP:11965"/>
        <dbReference type="ChEBI" id="CHEBI:15377"/>
        <dbReference type="ChEBI" id="CHEBI:15378"/>
        <dbReference type="ChEBI" id="CHEBI:15379"/>
        <dbReference type="ChEBI" id="CHEBI:15740"/>
        <dbReference type="ChEBI" id="CHEBI:57618"/>
        <dbReference type="ChEBI" id="CHEBI:58210"/>
        <dbReference type="ChEBI" id="CHEBI:138031"/>
        <dbReference type="ChEBI" id="CHEBI:176902"/>
    </reaction>
    <physiologicalReaction direction="left-to-right" evidence="36">
        <dbReference type="Rhea" id="RHEA:68069"/>
    </physiologicalReaction>
</comment>
<dbReference type="EC" id="1.14.14.154" evidence="23"/>
<dbReference type="InterPro" id="IPR006931">
    <property type="entry name" value="Calcipressin"/>
</dbReference>
<comment type="catalytic activity">
    <reaction evidence="28">
        <text>a 14alpha-methyl steroid + 3 reduced [NADPH--hemoprotein reductase] + 3 O2 = a Delta(14) steroid + formate + 3 oxidized [NADPH--hemoprotein reductase] + 4 H2O + 4 H(+)</text>
        <dbReference type="Rhea" id="RHEA:54028"/>
        <dbReference type="Rhea" id="RHEA-COMP:11964"/>
        <dbReference type="Rhea" id="RHEA-COMP:11965"/>
        <dbReference type="ChEBI" id="CHEBI:15377"/>
        <dbReference type="ChEBI" id="CHEBI:15378"/>
        <dbReference type="ChEBI" id="CHEBI:15379"/>
        <dbReference type="ChEBI" id="CHEBI:15740"/>
        <dbReference type="ChEBI" id="CHEBI:57618"/>
        <dbReference type="ChEBI" id="CHEBI:58210"/>
        <dbReference type="ChEBI" id="CHEBI:138029"/>
        <dbReference type="ChEBI" id="CHEBI:138031"/>
        <dbReference type="EC" id="1.14.14.154"/>
    </reaction>
    <physiologicalReaction direction="left-to-right" evidence="28">
        <dbReference type="Rhea" id="RHEA:54029"/>
    </physiologicalReaction>
</comment>
<dbReference type="FunFam" id="3.30.1360.180:FF:000004">
    <property type="entry name" value="Ectonucleotide pyrophosphatase/phosphodiesterase family member 4"/>
    <property type="match status" value="1"/>
</dbReference>
<dbReference type="GO" id="GO:0008398">
    <property type="term" value="F:sterol 14-demethylase activity"/>
    <property type="evidence" value="ECO:0007669"/>
    <property type="project" value="UniProtKB-EC"/>
</dbReference>
<comment type="similarity">
    <text evidence="4">Belongs to the nucleotide pyrophosphatase/phosphodiesterase family.</text>
</comment>
<keyword evidence="19" id="KW-0443">Lipid metabolism</keyword>
<keyword evidence="17" id="KW-1207">Sterol metabolism</keyword>
<evidence type="ECO:0000256" key="4">
    <source>
        <dbReference type="ARBA" id="ARBA00010594"/>
    </source>
</evidence>
<accession>A0A8K1G9W6</accession>
<dbReference type="Gene3D" id="3.40.720.10">
    <property type="entry name" value="Alkaline Phosphatase, subunit A"/>
    <property type="match status" value="1"/>
</dbReference>
<evidence type="ECO:0000256" key="16">
    <source>
        <dbReference type="ARBA" id="ARBA00023136"/>
    </source>
</evidence>
<dbReference type="CDD" id="cd12709">
    <property type="entry name" value="RRM_RCAN2"/>
    <property type="match status" value="1"/>
</dbReference>
<evidence type="ECO:0000256" key="32">
    <source>
        <dbReference type="ARBA" id="ARBA00048736"/>
    </source>
</evidence>
<evidence type="ECO:0000256" key="36">
    <source>
        <dbReference type="ARBA" id="ARBA00049450"/>
    </source>
</evidence>
<dbReference type="GO" id="GO:0020037">
    <property type="term" value="F:heme binding"/>
    <property type="evidence" value="ECO:0007669"/>
    <property type="project" value="InterPro"/>
</dbReference>
<keyword evidence="8 37" id="KW-0349">Heme</keyword>
<comment type="catalytic activity">
    <reaction evidence="29">
        <text>24,25-dihydrolanosterol + reduced [NADPH--hemoprotein reductase] + O2 = 32-hydroxy-24,25-dihydrolanosterol + oxidized [NADPH--hemoprotein reductase] + H2O + H(+)</text>
        <dbReference type="Rhea" id="RHEA:75079"/>
        <dbReference type="Rhea" id="RHEA-COMP:11964"/>
        <dbReference type="Rhea" id="RHEA-COMP:11965"/>
        <dbReference type="ChEBI" id="CHEBI:15377"/>
        <dbReference type="ChEBI" id="CHEBI:15378"/>
        <dbReference type="ChEBI" id="CHEBI:15379"/>
        <dbReference type="ChEBI" id="CHEBI:28113"/>
        <dbReference type="ChEBI" id="CHEBI:57618"/>
        <dbReference type="ChEBI" id="CHEBI:58210"/>
        <dbReference type="ChEBI" id="CHEBI:87057"/>
    </reaction>
    <physiologicalReaction direction="left-to-right" evidence="29">
        <dbReference type="Rhea" id="RHEA:75080"/>
    </physiologicalReaction>
</comment>
<comment type="catalytic activity">
    <reaction evidence="31">
        <text>32-oxolanosterol + reduced [NADPH--hemoprotein reductase] + O2 = 4,4-dimethyl-5alpha-cholesta-8,14,24-trien-3beta-ol + formate + oxidized [NADPH--hemoprotein reductase] + H2O + 2 H(+)</text>
        <dbReference type="Rhea" id="RHEA:75111"/>
        <dbReference type="Rhea" id="RHEA-COMP:11964"/>
        <dbReference type="Rhea" id="RHEA-COMP:11965"/>
        <dbReference type="ChEBI" id="CHEBI:15377"/>
        <dbReference type="ChEBI" id="CHEBI:15378"/>
        <dbReference type="ChEBI" id="CHEBI:15379"/>
        <dbReference type="ChEBI" id="CHEBI:15740"/>
        <dbReference type="ChEBI" id="CHEBI:17813"/>
        <dbReference type="ChEBI" id="CHEBI:57618"/>
        <dbReference type="ChEBI" id="CHEBI:58210"/>
        <dbReference type="ChEBI" id="CHEBI:166681"/>
    </reaction>
    <physiologicalReaction direction="left-to-right" evidence="31">
        <dbReference type="Rhea" id="RHEA:75112"/>
    </physiologicalReaction>
</comment>
<evidence type="ECO:0000256" key="2">
    <source>
        <dbReference type="ARBA" id="ARBA00004167"/>
    </source>
</evidence>
<dbReference type="GO" id="GO:0006699">
    <property type="term" value="P:bile acid biosynthetic process"/>
    <property type="evidence" value="ECO:0007669"/>
    <property type="project" value="TreeGrafter"/>
</dbReference>
<evidence type="ECO:0000256" key="20">
    <source>
        <dbReference type="ARBA" id="ARBA00024927"/>
    </source>
</evidence>
<evidence type="ECO:0000256" key="38">
    <source>
        <dbReference type="SAM" id="MobiDB-lite"/>
    </source>
</evidence>
<evidence type="ECO:0000256" key="34">
    <source>
        <dbReference type="ARBA" id="ARBA00048866"/>
    </source>
</evidence>
<dbReference type="InterPro" id="IPR017972">
    <property type="entry name" value="Cyt_P450_CS"/>
</dbReference>
<keyword evidence="7" id="KW-0153">Cholesterol metabolism</keyword>
<comment type="catalytic activity">
    <reaction evidence="35">
        <text>lanosterol + reduced [NADPH--hemoprotein reductase] + O2 = 32-hydroxylanosterol + oxidized [NADPH--hemoprotein reductase] + H2O + H(+)</text>
        <dbReference type="Rhea" id="RHEA:75103"/>
        <dbReference type="Rhea" id="RHEA-COMP:11964"/>
        <dbReference type="Rhea" id="RHEA-COMP:11965"/>
        <dbReference type="ChEBI" id="CHEBI:15377"/>
        <dbReference type="ChEBI" id="CHEBI:15378"/>
        <dbReference type="ChEBI" id="CHEBI:15379"/>
        <dbReference type="ChEBI" id="CHEBI:16521"/>
        <dbReference type="ChEBI" id="CHEBI:57618"/>
        <dbReference type="ChEBI" id="CHEBI:58210"/>
        <dbReference type="ChEBI" id="CHEBI:166806"/>
    </reaction>
    <physiologicalReaction direction="left-to-right" evidence="35">
        <dbReference type="Rhea" id="RHEA:75104"/>
    </physiologicalReaction>
</comment>
<organism evidence="41 42">
    <name type="scientific">Zosterops borbonicus</name>
    <dbReference type="NCBI Taxonomy" id="364589"/>
    <lineage>
        <taxon>Eukaryota</taxon>
        <taxon>Metazoa</taxon>
        <taxon>Chordata</taxon>
        <taxon>Craniata</taxon>
        <taxon>Vertebrata</taxon>
        <taxon>Euteleostomi</taxon>
        <taxon>Archelosauria</taxon>
        <taxon>Archosauria</taxon>
        <taxon>Dinosauria</taxon>
        <taxon>Saurischia</taxon>
        <taxon>Theropoda</taxon>
        <taxon>Coelurosauria</taxon>
        <taxon>Aves</taxon>
        <taxon>Neognathae</taxon>
        <taxon>Neoaves</taxon>
        <taxon>Telluraves</taxon>
        <taxon>Australaves</taxon>
        <taxon>Passeriformes</taxon>
        <taxon>Sylvioidea</taxon>
        <taxon>Zosteropidae</taxon>
        <taxon>Zosterops</taxon>
    </lineage>
</organism>
<evidence type="ECO:0000256" key="26">
    <source>
        <dbReference type="ARBA" id="ARBA00047587"/>
    </source>
</evidence>
<keyword evidence="10 37" id="KW-0479">Metal-binding</keyword>
<evidence type="ECO:0000256" key="17">
    <source>
        <dbReference type="ARBA" id="ARBA00023166"/>
    </source>
</evidence>
<evidence type="ECO:0000256" key="10">
    <source>
        <dbReference type="ARBA" id="ARBA00022723"/>
    </source>
</evidence>
<evidence type="ECO:0000256" key="12">
    <source>
        <dbReference type="ARBA" id="ARBA00022801"/>
    </source>
</evidence>
<keyword evidence="16 39" id="KW-0472">Membrane</keyword>
<comment type="cofactor">
    <cofactor evidence="37">
        <name>heme</name>
        <dbReference type="ChEBI" id="CHEBI:30413"/>
    </cofactor>
</comment>
<evidence type="ECO:0000256" key="18">
    <source>
        <dbReference type="ARBA" id="ARBA00023180"/>
    </source>
</evidence>
<evidence type="ECO:0000256" key="22">
    <source>
        <dbReference type="ARBA" id="ARBA00037887"/>
    </source>
</evidence>
<dbReference type="SUPFAM" id="SSF54928">
    <property type="entry name" value="RNA-binding domain, RBD"/>
    <property type="match status" value="1"/>
</dbReference>
<evidence type="ECO:0000256" key="14">
    <source>
        <dbReference type="ARBA" id="ARBA00022989"/>
    </source>
</evidence>
<sequence>MDLALLLAALLGLLIVKALLFQPRNASSPPCIRGWIPWFGAAFQFGKAPLEFIERARKKHGPVFTIFALGKRFTFVTEEEGTEAFFKSEDLNFEQAVQQAVKNAVSVPAEAFYQNHGNLYSMMKGKMSPSNLHMFSGTLCKELHEHMAHLGKEGTGDLSDLVRHVMYPAVVNTLFGKGICPTSPSEIKEFEEHFQKYDEDFEYASQMPECFLRNWSKSKKWLLKLFEKVVLDAERTNPSETASKTLLQHLLDSLQGKHLAPKYGLLMLWAAQANAVPVAFWTLAFILSNPAICEKVMEDLASVFGKAGKDKLEVSEEDLKKIPFIKWCTLEAIRLRSPGAITKKVINPIRIKNFVIPAGDMLMLSPYWLHRNPKYFPDPEMFKPDRWKEANLEKNAFLDSFVAFGGGKHQCPGRWFAIMEIQLLVVLFLYKYEFVLLDAVPKETQSFARNHNPYLAKEFGIIPVSKNAKDEALTSSASTDFQALLVSSEKKENLSPTCLQRLQDLARICILMIRNQGMRGDSYFFGQRGLGHYGCIPEDGGQFLLYSINGDNGLKRCFAEEDFHEIIDFNDLPNSLFACNVHQSVFEDEDSKEKFEGLFRAYDDCVTFQLFKSFRRVRINFSSPKSAARARIELHETQFRGKKLKLYFAQIQTSETDGDKLHLAPPQPAKQFLISPPASPPVGWQPIDDATPVINYDLLYAVSKLGPGEKYELHAGTESTPSVVVHVCDSDMEEDEDPKNSPRPKIIQTRRPGVPPPPAQPGVLLVSFDGFRWDYIYRVPTPNFHSAMRSGVHVRQVTNVFITKTYPNHYTLVTGLYAESHGIVANEMYDPVLNETFSLNKMNTHNPKFWEEATPIWVTNQREGHKSGAAMWPGTDVKIHGVLPTHYMPYNESVPFEERVAKLIGWFTSEEPINFGLLYWEQPDELGHFLGPENPRMGAVISDIDRKLGYLISELKKAKLWDVINVIVTSDHGMSQSSSERLIELDQYVSRELYEVIDHSPAVAILPKEGKLDEVYEALANAHPNMTVYKKEQIPDRFHYKHNSKIQPILAVADKGWEIVQNKTDGFLLGNHGYDNVVPEMHPIFLAVGPAFRKNVTKQFMNATDLYPLLCHLLGINPLPNNGSFSAVKDILAEEVPGARGADSYSTVVGVFLGSLLVLVFTAVFVKHFVLAQANSMQIRHTEAAQPLLQD</sequence>
<evidence type="ECO:0000256" key="7">
    <source>
        <dbReference type="ARBA" id="ARBA00022548"/>
    </source>
</evidence>
<comment type="catalytic activity">
    <reaction evidence="33">
        <text>24,25-dihydrolanosterol + 3 reduced [NADPH--hemoprotein reductase] + 3 O2 = 4,4-dimethyl-8,14-cholestadien-3beta-ol + formate + 3 oxidized [NADPH--hemoprotein reductase] + 4 H2O + 4 H(+)</text>
        <dbReference type="Rhea" id="RHEA:45960"/>
        <dbReference type="Rhea" id="RHEA-COMP:11964"/>
        <dbReference type="Rhea" id="RHEA-COMP:11965"/>
        <dbReference type="ChEBI" id="CHEBI:15377"/>
        <dbReference type="ChEBI" id="CHEBI:15378"/>
        <dbReference type="ChEBI" id="CHEBI:15379"/>
        <dbReference type="ChEBI" id="CHEBI:15740"/>
        <dbReference type="ChEBI" id="CHEBI:28113"/>
        <dbReference type="ChEBI" id="CHEBI:57618"/>
        <dbReference type="ChEBI" id="CHEBI:58210"/>
        <dbReference type="ChEBI" id="CHEBI:78904"/>
    </reaction>
    <physiologicalReaction direction="left-to-right" evidence="33">
        <dbReference type="Rhea" id="RHEA:45961"/>
    </physiologicalReaction>
</comment>
<dbReference type="PANTHER" id="PTHR24304">
    <property type="entry name" value="CYTOCHROME P450 FAMILY 7"/>
    <property type="match status" value="1"/>
</dbReference>
<comment type="similarity">
    <text evidence="5">Belongs to the cytochrome P450 family.</text>
</comment>
<dbReference type="AlphaFoldDB" id="A0A8K1G9W6"/>
<keyword evidence="19" id="KW-0753">Steroid metabolism</keyword>
<evidence type="ECO:0000256" key="9">
    <source>
        <dbReference type="ARBA" id="ARBA00022692"/>
    </source>
</evidence>
<dbReference type="GO" id="GO:0019722">
    <property type="term" value="P:calcium-mediated signaling"/>
    <property type="evidence" value="ECO:0007669"/>
    <property type="project" value="InterPro"/>
</dbReference>
<dbReference type="InterPro" id="IPR035979">
    <property type="entry name" value="RBD_domain_sf"/>
</dbReference>
<dbReference type="Pfam" id="PF01663">
    <property type="entry name" value="Phosphodiest"/>
    <property type="match status" value="1"/>
</dbReference>
<evidence type="ECO:0000256" key="1">
    <source>
        <dbReference type="ARBA" id="ARBA00001947"/>
    </source>
</evidence>
<comment type="catalytic activity">
    <reaction evidence="34">
        <text>a 14alpha-methyl steroid + reduced [NADPH--hemoprotein reductase] + O2 = a 14alpha-hydroxymethyl steroid + oxidized [NADPH--hemoprotein reductase] + H2O + H(+)</text>
        <dbReference type="Rhea" id="RHEA:68060"/>
        <dbReference type="Rhea" id="RHEA-COMP:11964"/>
        <dbReference type="Rhea" id="RHEA-COMP:11965"/>
        <dbReference type="ChEBI" id="CHEBI:15377"/>
        <dbReference type="ChEBI" id="CHEBI:15378"/>
        <dbReference type="ChEBI" id="CHEBI:15379"/>
        <dbReference type="ChEBI" id="CHEBI:57618"/>
        <dbReference type="ChEBI" id="CHEBI:58210"/>
        <dbReference type="ChEBI" id="CHEBI:138029"/>
        <dbReference type="ChEBI" id="CHEBI:176901"/>
    </reaction>
    <physiologicalReaction direction="left-to-right" evidence="34">
        <dbReference type="Rhea" id="RHEA:68061"/>
    </physiologicalReaction>
</comment>
<dbReference type="InterPro" id="IPR017850">
    <property type="entry name" value="Alkaline_phosphatase_core_sf"/>
</dbReference>
<comment type="catalytic activity">
    <reaction evidence="25">
        <text>32-hydroxylanosterol + reduced [NADPH--hemoprotein reductase] + O2 = 32-oxolanosterol + oxidized [NADPH--hemoprotein reductase] + 2 H2O + H(+)</text>
        <dbReference type="Rhea" id="RHEA:75107"/>
        <dbReference type="Rhea" id="RHEA-COMP:11964"/>
        <dbReference type="Rhea" id="RHEA-COMP:11965"/>
        <dbReference type="ChEBI" id="CHEBI:15377"/>
        <dbReference type="ChEBI" id="CHEBI:15378"/>
        <dbReference type="ChEBI" id="CHEBI:15379"/>
        <dbReference type="ChEBI" id="CHEBI:57618"/>
        <dbReference type="ChEBI" id="CHEBI:58210"/>
        <dbReference type="ChEBI" id="CHEBI:166681"/>
        <dbReference type="ChEBI" id="CHEBI:166806"/>
    </reaction>
    <physiologicalReaction direction="left-to-right" evidence="25">
        <dbReference type="Rhea" id="RHEA:75108"/>
    </physiologicalReaction>
</comment>
<dbReference type="GO" id="GO:0008203">
    <property type="term" value="P:cholesterol metabolic process"/>
    <property type="evidence" value="ECO:0007669"/>
    <property type="project" value="UniProtKB-KW"/>
</dbReference>
<keyword evidence="12" id="KW-0378">Hydrolase</keyword>
<gene>
    <name evidence="41" type="ORF">HGM15179_012418</name>
</gene>
<dbReference type="GO" id="GO:0016787">
    <property type="term" value="F:hydrolase activity"/>
    <property type="evidence" value="ECO:0007669"/>
    <property type="project" value="UniProtKB-KW"/>
</dbReference>
<dbReference type="SUPFAM" id="SSF53649">
    <property type="entry name" value="Alkaline phosphatase-like"/>
    <property type="match status" value="1"/>
</dbReference>
<dbReference type="GO" id="GO:0008396">
    <property type="term" value="F:oxysterol 7-alpha-hydroxylase activity"/>
    <property type="evidence" value="ECO:0007669"/>
    <property type="project" value="TreeGrafter"/>
</dbReference>
<dbReference type="InterPro" id="IPR034919">
    <property type="entry name" value="RCAN2_RRM"/>
</dbReference>
<dbReference type="Gene3D" id="3.30.70.330">
    <property type="match status" value="1"/>
</dbReference>
<comment type="caution">
    <text evidence="41">The sequence shown here is derived from an EMBL/GenBank/DDBJ whole genome shotgun (WGS) entry which is preliminary data.</text>
</comment>